<proteinExistence type="inferred from homology"/>
<feature type="region of interest" description="Disordered" evidence="9">
    <location>
        <begin position="211"/>
        <end position="235"/>
    </location>
</feature>
<keyword evidence="7 8" id="KW-0694">RNA-binding</keyword>
<evidence type="ECO:0000259" key="10">
    <source>
        <dbReference type="PROSITE" id="PS50137"/>
    </source>
</evidence>
<evidence type="ECO:0000256" key="2">
    <source>
        <dbReference type="ARBA" id="ARBA00010183"/>
    </source>
</evidence>
<keyword evidence="6 8" id="KW-0378">Hydrolase</keyword>
<comment type="function">
    <text evidence="8">Digests double-stranded RNA. Involved in the processing of primary rRNA transcript to yield the immediate precursors to the large and small rRNAs (23S and 16S). Processes some mRNAs, and tRNAs when they are encoded in the rRNA operon. Processes pre-crRNA and tracrRNA of type II CRISPR loci if present in the organism.</text>
</comment>
<dbReference type="InterPro" id="IPR000999">
    <property type="entry name" value="RNase_III_dom"/>
</dbReference>
<feature type="domain" description="RNase III" evidence="11">
    <location>
        <begin position="13"/>
        <end position="133"/>
    </location>
</feature>
<dbReference type="PROSITE" id="PS50137">
    <property type="entry name" value="DS_RBD"/>
    <property type="match status" value="1"/>
</dbReference>
<dbReference type="SUPFAM" id="SSF54768">
    <property type="entry name" value="dsRNA-binding domain-like"/>
    <property type="match status" value="1"/>
</dbReference>
<organism evidence="12 13">
    <name type="scientific">Roseofilum acuticapitatum BLCC-M154</name>
    <dbReference type="NCBI Taxonomy" id="3022444"/>
    <lineage>
        <taxon>Bacteria</taxon>
        <taxon>Bacillati</taxon>
        <taxon>Cyanobacteriota</taxon>
        <taxon>Cyanophyceae</taxon>
        <taxon>Desertifilales</taxon>
        <taxon>Desertifilaceae</taxon>
        <taxon>Roseofilum</taxon>
        <taxon>Roseofilum acuticapitatum</taxon>
    </lineage>
</organism>
<dbReference type="SUPFAM" id="SSF69065">
    <property type="entry name" value="RNase III domain-like"/>
    <property type="match status" value="1"/>
</dbReference>
<comment type="cofactor">
    <cofactor evidence="8">
        <name>Mg(2+)</name>
        <dbReference type="ChEBI" id="CHEBI:18420"/>
    </cofactor>
</comment>
<feature type="active site" evidence="8">
    <location>
        <position position="122"/>
    </location>
</feature>
<keyword evidence="8" id="KW-0699">rRNA-binding</keyword>
<comment type="subcellular location">
    <subcellularLocation>
        <location evidence="8">Cytoplasm</location>
    </subcellularLocation>
</comment>
<dbReference type="InterPro" id="IPR014720">
    <property type="entry name" value="dsRBD_dom"/>
</dbReference>
<dbReference type="InterPro" id="IPR036389">
    <property type="entry name" value="RNase_III_sf"/>
</dbReference>
<dbReference type="EC" id="3.1.26.3" evidence="8"/>
<dbReference type="Pfam" id="PF00035">
    <property type="entry name" value="dsrm"/>
    <property type="match status" value="1"/>
</dbReference>
<dbReference type="HAMAP" id="MF_00104">
    <property type="entry name" value="RNase_III"/>
    <property type="match status" value="1"/>
</dbReference>
<keyword evidence="13" id="KW-1185">Reference proteome</keyword>
<dbReference type="CDD" id="cd00593">
    <property type="entry name" value="RIBOc"/>
    <property type="match status" value="1"/>
</dbReference>
<evidence type="ECO:0000256" key="5">
    <source>
        <dbReference type="ARBA" id="ARBA00022759"/>
    </source>
</evidence>
<keyword evidence="8" id="KW-0698">rRNA processing</keyword>
<dbReference type="GO" id="GO:0004525">
    <property type="term" value="F:ribonuclease III activity"/>
    <property type="evidence" value="ECO:0007669"/>
    <property type="project" value="UniProtKB-EC"/>
</dbReference>
<keyword evidence="8" id="KW-0479">Metal-binding</keyword>
<comment type="subunit">
    <text evidence="8">Homodimer.</text>
</comment>
<evidence type="ECO:0000256" key="8">
    <source>
        <dbReference type="HAMAP-Rule" id="MF_00104"/>
    </source>
</evidence>
<reference evidence="12 13" key="1">
    <citation type="submission" date="2023-01" db="EMBL/GenBank/DDBJ databases">
        <title>Novel diversity within Roseofilum (Cyanobacteria; Desertifilaceae) from marine benthic mats with descriptions of four novel species.</title>
        <authorList>
            <person name="Wang Y."/>
            <person name="Berthold D.E."/>
            <person name="Hu J."/>
            <person name="Lefler F.W."/>
            <person name="Laughinghouse H.D. IV."/>
        </authorList>
    </citation>
    <scope>NUCLEOTIDE SEQUENCE [LARGE SCALE GENOMIC DNA]</scope>
    <source>
        <strain evidence="12 13">BLCC-M154</strain>
    </source>
</reference>
<feature type="binding site" evidence="8">
    <location>
        <position position="119"/>
    </location>
    <ligand>
        <name>Mg(2+)</name>
        <dbReference type="ChEBI" id="CHEBI:18420"/>
    </ligand>
</feature>
<dbReference type="InterPro" id="IPR011907">
    <property type="entry name" value="RNase_III"/>
</dbReference>
<evidence type="ECO:0000256" key="7">
    <source>
        <dbReference type="ARBA" id="ARBA00022884"/>
    </source>
</evidence>
<dbReference type="RefSeq" id="WP_283752904.1">
    <property type="nucleotide sequence ID" value="NZ_JAQOSP010000045.1"/>
</dbReference>
<keyword evidence="4 8" id="KW-0540">Nuclease</keyword>
<comment type="catalytic activity">
    <reaction evidence="1 8">
        <text>Endonucleolytic cleavage to 5'-phosphomonoester.</text>
        <dbReference type="EC" id="3.1.26.3"/>
    </reaction>
</comment>
<keyword evidence="5 8" id="KW-0255">Endonuclease</keyword>
<sequence length="235" mass="26614">MHRPAKPIELPTLKDQALWLRALTHRSYTNEHADIQEDNEGLEFLGDAVLGFLVSELIYKRYGNSAHITEAQMTRLRSKLVDEQQLARLAEELGVGKLMRLGKGAIQNNAQNNPALLSDTLEAIIGAYYLDTGIVQVRKLVKGLFTKIADDLMKSSDSEHPPSLIDSKGKFQQWALKEYQQTPEYKVVKEWGEDHEKVFCIEVWVKGKKYGEGKGRRKKEAEKKAAEDALQHVEG</sequence>
<feature type="active site" evidence="8">
    <location>
        <position position="47"/>
    </location>
</feature>
<keyword evidence="8" id="KW-0963">Cytoplasm</keyword>
<dbReference type="Gene3D" id="3.30.160.20">
    <property type="match status" value="1"/>
</dbReference>
<feature type="domain" description="DRBM" evidence="10">
    <location>
        <begin position="166"/>
        <end position="235"/>
    </location>
</feature>
<dbReference type="Gene3D" id="1.10.1520.10">
    <property type="entry name" value="Ribonuclease III domain"/>
    <property type="match status" value="1"/>
</dbReference>
<evidence type="ECO:0000256" key="3">
    <source>
        <dbReference type="ARBA" id="ARBA00022664"/>
    </source>
</evidence>
<evidence type="ECO:0000256" key="1">
    <source>
        <dbReference type="ARBA" id="ARBA00000109"/>
    </source>
</evidence>
<keyword evidence="8" id="KW-0819">tRNA processing</keyword>
<feature type="binding site" evidence="8">
    <location>
        <position position="43"/>
    </location>
    <ligand>
        <name>Mg(2+)</name>
        <dbReference type="ChEBI" id="CHEBI:18420"/>
    </ligand>
</feature>
<accession>A0ABT7ARU1</accession>
<protein>
    <recommendedName>
        <fullName evidence="8">Ribonuclease 3</fullName>
        <ecNumber evidence="8">3.1.26.3</ecNumber>
    </recommendedName>
    <alternativeName>
        <fullName evidence="8">Ribonuclease III</fullName>
        <shortName evidence="8">RNase III</shortName>
    </alternativeName>
</protein>
<dbReference type="Pfam" id="PF14622">
    <property type="entry name" value="Ribonucleas_3_3"/>
    <property type="match status" value="1"/>
</dbReference>
<evidence type="ECO:0000256" key="9">
    <source>
        <dbReference type="SAM" id="MobiDB-lite"/>
    </source>
</evidence>
<gene>
    <name evidence="8 12" type="primary">rnc</name>
    <name evidence="12" type="ORF">PMG71_06870</name>
</gene>
<evidence type="ECO:0000256" key="6">
    <source>
        <dbReference type="ARBA" id="ARBA00022801"/>
    </source>
</evidence>
<evidence type="ECO:0000313" key="13">
    <source>
        <dbReference type="Proteomes" id="UP001235303"/>
    </source>
</evidence>
<dbReference type="SMART" id="SM00535">
    <property type="entry name" value="RIBOc"/>
    <property type="match status" value="1"/>
</dbReference>
<dbReference type="PROSITE" id="PS50142">
    <property type="entry name" value="RNASE_3_2"/>
    <property type="match status" value="1"/>
</dbReference>
<evidence type="ECO:0000259" key="11">
    <source>
        <dbReference type="PROSITE" id="PS50142"/>
    </source>
</evidence>
<keyword evidence="8" id="KW-0460">Magnesium</keyword>
<name>A0ABT7ARU1_9CYAN</name>
<dbReference type="PANTHER" id="PTHR11207">
    <property type="entry name" value="RIBONUCLEASE III"/>
    <property type="match status" value="1"/>
</dbReference>
<dbReference type="EMBL" id="JAQOSP010000045">
    <property type="protein sequence ID" value="MDJ1169144.1"/>
    <property type="molecule type" value="Genomic_DNA"/>
</dbReference>
<comment type="similarity">
    <text evidence="2">Belongs to the ribonuclease III family.</text>
</comment>
<dbReference type="Proteomes" id="UP001235303">
    <property type="component" value="Unassembled WGS sequence"/>
</dbReference>
<evidence type="ECO:0000256" key="4">
    <source>
        <dbReference type="ARBA" id="ARBA00022722"/>
    </source>
</evidence>
<comment type="caution">
    <text evidence="12">The sequence shown here is derived from an EMBL/GenBank/DDBJ whole genome shotgun (WGS) entry which is preliminary data.</text>
</comment>
<evidence type="ECO:0000313" key="12">
    <source>
        <dbReference type="EMBL" id="MDJ1169144.1"/>
    </source>
</evidence>
<dbReference type="PANTHER" id="PTHR11207:SF0">
    <property type="entry name" value="RIBONUCLEASE 3"/>
    <property type="match status" value="1"/>
</dbReference>
<dbReference type="SMART" id="SM00358">
    <property type="entry name" value="DSRM"/>
    <property type="match status" value="1"/>
</dbReference>
<keyword evidence="3 8" id="KW-0507">mRNA processing</keyword>
<feature type="binding site" evidence="8">
    <location>
        <position position="122"/>
    </location>
    <ligand>
        <name>Mg(2+)</name>
        <dbReference type="ChEBI" id="CHEBI:18420"/>
    </ligand>
</feature>
<dbReference type="NCBIfam" id="TIGR02191">
    <property type="entry name" value="RNaseIII"/>
    <property type="match status" value="1"/>
</dbReference>